<dbReference type="SUPFAM" id="SSF158573">
    <property type="entry name" value="GINS helical bundle-like"/>
    <property type="match status" value="1"/>
</dbReference>
<dbReference type="RefSeq" id="WP_209590043.1">
    <property type="nucleotide sequence ID" value="NZ_JAGGMV010000001.1"/>
</dbReference>
<name>A0A8J7REE4_METVO</name>
<gene>
    <name evidence="1" type="ORF">J3E07_000052</name>
</gene>
<dbReference type="EMBL" id="JAGGMV010000001">
    <property type="protein sequence ID" value="MBP2200654.1"/>
    <property type="molecule type" value="Genomic_DNA"/>
</dbReference>
<protein>
    <submittedName>
        <fullName evidence="1">DNA replication initiation complex subunit (GINS family)</fullName>
    </submittedName>
</protein>
<organism evidence="1 2">
    <name type="scientific">Methanococcus voltae</name>
    <dbReference type="NCBI Taxonomy" id="2188"/>
    <lineage>
        <taxon>Archaea</taxon>
        <taxon>Methanobacteriati</taxon>
        <taxon>Methanobacteriota</taxon>
        <taxon>Methanomada group</taxon>
        <taxon>Methanococci</taxon>
        <taxon>Methanococcales</taxon>
        <taxon>Methanococcaceae</taxon>
        <taxon>Methanococcus</taxon>
    </lineage>
</organism>
<dbReference type="Proteomes" id="UP000740329">
    <property type="component" value="Unassembled WGS sequence"/>
</dbReference>
<comment type="caution">
    <text evidence="1">The sequence shown here is derived from an EMBL/GenBank/DDBJ whole genome shotgun (WGS) entry which is preliminary data.</text>
</comment>
<proteinExistence type="predicted"/>
<dbReference type="AlphaFoldDB" id="A0A8J7REE4"/>
<evidence type="ECO:0000313" key="1">
    <source>
        <dbReference type="EMBL" id="MBP2200654.1"/>
    </source>
</evidence>
<accession>A0A8J7REE4</accession>
<sequence>MYNKAKNAFFDEIASPKLLKISESLYSDIKQYVESISKKDNINDLDVKKINRVKYYSSSLLKVRLYKIIILNENPELLIEDEKEIYKIINNLIDTTLCSDNSDFLTNFENIIDDSVKNYDPNSAKSMQIKVKNTALQDDSVSNDSNELSGNLKENLEKLTENFEKNELKKDYSSNLDSDFQDNVFKNIDDEIPKVINTERDIHIVRVNHKFPYFTDGNCVYGLNKNDLISLDGRFSKILEKHKIVEQVTIYENEKEN</sequence>
<evidence type="ECO:0000313" key="2">
    <source>
        <dbReference type="Proteomes" id="UP000740329"/>
    </source>
</evidence>
<dbReference type="InterPro" id="IPR036224">
    <property type="entry name" value="GINS_bundle-like_dom_sf"/>
</dbReference>
<reference evidence="1" key="1">
    <citation type="submission" date="2021-03" db="EMBL/GenBank/DDBJ databases">
        <title>Genomic Encyclopedia of Type Strains, Phase IV (KMG-V): Genome sequencing to study the core and pangenomes of soil and plant-associated prokaryotes.</title>
        <authorList>
            <person name="Whitman W."/>
        </authorList>
    </citation>
    <scope>NUCLEOTIDE SEQUENCE</scope>
    <source>
        <strain evidence="1">C4</strain>
    </source>
</reference>
<dbReference type="Gene3D" id="1.20.58.1030">
    <property type="match status" value="1"/>
</dbReference>
<dbReference type="CDD" id="cd11714">
    <property type="entry name" value="GINS_A_archaea"/>
    <property type="match status" value="1"/>
</dbReference>